<organism evidence="3 4">
    <name type="scientific">Ambrosia artemisiifolia</name>
    <name type="common">Common ragweed</name>
    <dbReference type="NCBI Taxonomy" id="4212"/>
    <lineage>
        <taxon>Eukaryota</taxon>
        <taxon>Viridiplantae</taxon>
        <taxon>Streptophyta</taxon>
        <taxon>Embryophyta</taxon>
        <taxon>Tracheophyta</taxon>
        <taxon>Spermatophyta</taxon>
        <taxon>Magnoliopsida</taxon>
        <taxon>eudicotyledons</taxon>
        <taxon>Gunneridae</taxon>
        <taxon>Pentapetalae</taxon>
        <taxon>asterids</taxon>
        <taxon>campanulids</taxon>
        <taxon>Asterales</taxon>
        <taxon>Asteraceae</taxon>
        <taxon>Asteroideae</taxon>
        <taxon>Heliantheae alliance</taxon>
        <taxon>Heliantheae</taxon>
        <taxon>Ambrosia</taxon>
    </lineage>
</organism>
<reference evidence="3" key="1">
    <citation type="submission" date="2022-06" db="EMBL/GenBank/DDBJ databases">
        <title>Uncovering the hologenomic basis of an extraordinary plant invasion.</title>
        <authorList>
            <person name="Bieker V.C."/>
            <person name="Martin M.D."/>
            <person name="Gilbert T."/>
            <person name="Hodgins K."/>
            <person name="Battlay P."/>
            <person name="Petersen B."/>
            <person name="Wilson J."/>
        </authorList>
    </citation>
    <scope>NUCLEOTIDE SEQUENCE</scope>
    <source>
        <strain evidence="3">AA19_3_7</strain>
        <tissue evidence="3">Leaf</tissue>
    </source>
</reference>
<dbReference type="InterPro" id="IPR056442">
    <property type="entry name" value="GINT1_N"/>
</dbReference>
<keyword evidence="1" id="KW-1133">Transmembrane helix</keyword>
<evidence type="ECO:0000259" key="2">
    <source>
        <dbReference type="Pfam" id="PF24793"/>
    </source>
</evidence>
<feature type="domain" description="Glucosamine inositolphosphorylceramide transferase 1 N-terminal" evidence="2">
    <location>
        <begin position="184"/>
        <end position="215"/>
    </location>
</feature>
<dbReference type="EMBL" id="JAMZMK010010488">
    <property type="protein sequence ID" value="KAI7731254.1"/>
    <property type="molecule type" value="Genomic_DNA"/>
</dbReference>
<comment type="caution">
    <text evidence="3">The sequence shown here is derived from an EMBL/GenBank/DDBJ whole genome shotgun (WGS) entry which is preliminary data.</text>
</comment>
<dbReference type="AlphaFoldDB" id="A0AAD5BZD4"/>
<dbReference type="Proteomes" id="UP001206925">
    <property type="component" value="Unassembled WGS sequence"/>
</dbReference>
<gene>
    <name evidence="3" type="ORF">M8C21_027301</name>
</gene>
<name>A0AAD5BZD4_AMBAR</name>
<evidence type="ECO:0000313" key="4">
    <source>
        <dbReference type="Proteomes" id="UP001206925"/>
    </source>
</evidence>
<protein>
    <recommendedName>
        <fullName evidence="2">Glucosamine inositolphosphorylceramide transferase 1 N-terminal domain-containing protein</fullName>
    </recommendedName>
</protein>
<accession>A0AAD5BZD4</accession>
<evidence type="ECO:0000256" key="1">
    <source>
        <dbReference type="SAM" id="Phobius"/>
    </source>
</evidence>
<sequence length="285" mass="32257">MWGRCILKPIFLRRKTPTIIRARWGIRSSGAFEVLCLIVYYRAISSSSFASQAYLPPISEPEGYPLVIQDLKGKDWSHSMDAVNAVAGCCNQLCHMVAYKYENIFNNEHLINGETEFIDVLIFSNYRRLEKYSVLASILLILAAILLNKFGDVLNLKRIKAIGGHMAQYGKREELRLGLCFNIAAEYIWDNKSAAWPVANPIMTCASITDSRFPRVIDFKTHTNWSIIMTEADQTRALQKINAFWSHIEVVCHLPAYIDAGALLTFMQCVLQESDTVLSGLAILR</sequence>
<proteinExistence type="predicted"/>
<keyword evidence="1" id="KW-0472">Membrane</keyword>
<dbReference type="Pfam" id="PF24793">
    <property type="entry name" value="GINT1_N"/>
    <property type="match status" value="1"/>
</dbReference>
<evidence type="ECO:0000313" key="3">
    <source>
        <dbReference type="EMBL" id="KAI7731254.1"/>
    </source>
</evidence>
<keyword evidence="4" id="KW-1185">Reference proteome</keyword>
<feature type="transmembrane region" description="Helical" evidence="1">
    <location>
        <begin position="132"/>
        <end position="150"/>
    </location>
</feature>
<keyword evidence="1" id="KW-0812">Transmembrane</keyword>